<dbReference type="AlphaFoldDB" id="A0A7C8RCE7"/>
<dbReference type="GO" id="GO:0003824">
    <property type="term" value="F:catalytic activity"/>
    <property type="evidence" value="ECO:0007669"/>
    <property type="project" value="InterPro"/>
</dbReference>
<protein>
    <submittedName>
        <fullName evidence="1">Uncharacterized protein</fullName>
    </submittedName>
</protein>
<gene>
    <name evidence="1" type="ORF">TWF970_002281</name>
</gene>
<dbReference type="InterPro" id="IPR035994">
    <property type="entry name" value="Nucleoside_phosphorylase_sf"/>
</dbReference>
<dbReference type="GO" id="GO:0009116">
    <property type="term" value="P:nucleoside metabolic process"/>
    <property type="evidence" value="ECO:0007669"/>
    <property type="project" value="InterPro"/>
</dbReference>
<dbReference type="Proteomes" id="UP000474640">
    <property type="component" value="Unassembled WGS sequence"/>
</dbReference>
<evidence type="ECO:0000313" key="2">
    <source>
        <dbReference type="Proteomes" id="UP000474640"/>
    </source>
</evidence>
<evidence type="ECO:0000313" key="1">
    <source>
        <dbReference type="EMBL" id="KAF3281107.1"/>
    </source>
</evidence>
<dbReference type="Gene3D" id="3.40.50.1580">
    <property type="entry name" value="Nucleoside phosphorylase domain"/>
    <property type="match status" value="1"/>
</dbReference>
<accession>A0A7C8RCE7</accession>
<dbReference type="EMBL" id="JAABOJ010000016">
    <property type="protein sequence ID" value="KAF3281107.1"/>
    <property type="molecule type" value="Genomic_DNA"/>
</dbReference>
<reference evidence="1 2" key="1">
    <citation type="submission" date="2020-01" db="EMBL/GenBank/DDBJ databases">
        <authorList>
            <person name="Palmer J.M."/>
        </authorList>
    </citation>
    <scope>NUCLEOTIDE SEQUENCE [LARGE SCALE GENOMIC DNA]</scope>
    <source>
        <strain evidence="1 2">TWF970</strain>
    </source>
</reference>
<comment type="caution">
    <text evidence="1">The sequence shown here is derived from an EMBL/GenBank/DDBJ whole genome shotgun (WGS) entry which is preliminary data.</text>
</comment>
<dbReference type="OrthoDB" id="1577640at2759"/>
<sequence>MSNEHSAQYDKDTIAIISAIEFEMSAFRFMLDREHSRLPTVQGDRNSYIPGKLNSHNVVLAYLPDNQGKGTAAIIATNLGQKNTEDEFQLKGFLSHNLAY</sequence>
<proteinExistence type="predicted"/>
<name>A0A7C8RCE7_ORBOL</name>
<dbReference type="PANTHER" id="PTHR46082">
    <property type="entry name" value="ATP/GTP-BINDING PROTEIN-RELATED"/>
    <property type="match status" value="1"/>
</dbReference>
<organism evidence="1 2">
    <name type="scientific">Orbilia oligospora</name>
    <name type="common">Nematode-trapping fungus</name>
    <name type="synonym">Arthrobotrys oligospora</name>
    <dbReference type="NCBI Taxonomy" id="2813651"/>
    <lineage>
        <taxon>Eukaryota</taxon>
        <taxon>Fungi</taxon>
        <taxon>Dikarya</taxon>
        <taxon>Ascomycota</taxon>
        <taxon>Pezizomycotina</taxon>
        <taxon>Orbiliomycetes</taxon>
        <taxon>Orbiliales</taxon>
        <taxon>Orbiliaceae</taxon>
        <taxon>Orbilia</taxon>
    </lineage>
</organism>
<dbReference type="PANTHER" id="PTHR46082:SF11">
    <property type="entry name" value="AAA+ ATPASE DOMAIN-CONTAINING PROTEIN-RELATED"/>
    <property type="match status" value="1"/>
</dbReference>
<dbReference type="InterPro" id="IPR053137">
    <property type="entry name" value="NLR-like"/>
</dbReference>